<comment type="caution">
    <text evidence="6">The sequence shown here is derived from an EMBL/GenBank/DDBJ whole genome shotgun (WGS) entry which is preliminary data.</text>
</comment>
<feature type="compositionally biased region" description="Basic and acidic residues" evidence="4">
    <location>
        <begin position="371"/>
        <end position="391"/>
    </location>
</feature>
<dbReference type="InterPro" id="IPR008258">
    <property type="entry name" value="Transglycosylase_SLT_dom_1"/>
</dbReference>
<evidence type="ECO:0000256" key="4">
    <source>
        <dbReference type="SAM" id="MobiDB-lite"/>
    </source>
</evidence>
<evidence type="ECO:0000256" key="3">
    <source>
        <dbReference type="SAM" id="Coils"/>
    </source>
</evidence>
<feature type="compositionally biased region" description="Basic and acidic residues" evidence="4">
    <location>
        <begin position="61"/>
        <end position="75"/>
    </location>
</feature>
<evidence type="ECO:0000256" key="2">
    <source>
        <dbReference type="ARBA" id="ARBA00009387"/>
    </source>
</evidence>
<reference evidence="6 7" key="1">
    <citation type="submission" date="2014-06" db="EMBL/GenBank/DDBJ databases">
        <authorList>
            <person name="Ju J."/>
            <person name="Zhang J."/>
        </authorList>
    </citation>
    <scope>NUCLEOTIDE SEQUENCE [LARGE SCALE GENOMIC DNA]</scope>
    <source>
        <strain evidence="6">DmL_050</strain>
    </source>
</reference>
<dbReference type="InterPro" id="IPR023346">
    <property type="entry name" value="Lysozyme-like_dom_sf"/>
</dbReference>
<feature type="region of interest" description="Disordered" evidence="4">
    <location>
        <begin position="61"/>
        <end position="94"/>
    </location>
</feature>
<feature type="compositionally biased region" description="Basic and acidic residues" evidence="4">
    <location>
        <begin position="82"/>
        <end position="91"/>
    </location>
</feature>
<evidence type="ECO:0000313" key="6">
    <source>
        <dbReference type="EMBL" id="OUL67071.1"/>
    </source>
</evidence>
<dbReference type="EMBL" id="JOOZ01000020">
    <property type="protein sequence ID" value="OUL67071.1"/>
    <property type="molecule type" value="Genomic_DNA"/>
</dbReference>
<gene>
    <name evidence="6" type="ORF">HK16_05845</name>
</gene>
<dbReference type="PANTHER" id="PTHR37423:SF2">
    <property type="entry name" value="MEMBRANE-BOUND LYTIC MUREIN TRANSGLYCOSYLASE C"/>
    <property type="match status" value="1"/>
</dbReference>
<evidence type="ECO:0000259" key="5">
    <source>
        <dbReference type="Pfam" id="PF01464"/>
    </source>
</evidence>
<name>A0A252EKX2_9PROT</name>
<feature type="region of interest" description="Disordered" evidence="4">
    <location>
        <begin position="371"/>
        <end position="396"/>
    </location>
</feature>
<feature type="domain" description="Transglycosylase SLT" evidence="5">
    <location>
        <begin position="459"/>
        <end position="561"/>
    </location>
</feature>
<sequence>MPTVIDALLVTLGLDTKAIQKGQKDADGAFKRITTGASKMGDGVAAAADTAGDALGKVKKNAEETGDAMEKEGKKSQGALDKTGKKAEKTAGHISHSGADAAEFFTKMQKQALAFFAVLTAGKSLKAFVSDTVDAGASLGRTSRRMNMAKEDVYALQKSVEAVGGSGDAATAAIQNMQTAMTDPQQAAQFSKNMQQLGVSDGFDFQTGQITNISKLYQNLAENRTKLANAPRVALLQSLGLDQGSIDLILKGDNAVKSTFSTYQQMGKRVAKNADEAEKLQAKYKELREQNSAYAQELEGKLLPALTGITDAFTTLEKQHPILTQGAMGTAAAIAGIGTAVLGVMSIVGGFKFLRALSRIERLAEAAKGAEKGGEVAKEGGEVAKEGERVAEGTAKTAEKVTPAAAKASRIARVGRIASRAVGGLSLAGDAYLAGDLFWNGAEPSLSKDDGAGTAKRQYLRKLEQKTGLPAGVLDAMWAQESSRGKNARPSSAGALGEFQIMPDVARAEGVDPNDFKQSADYAARRMQSNMQRYHGSLAASLADYNWGGGNLRKDQRQHGADWFSHAPNETQNYVTSISHAVEIAQSVPQGGGGASAPANHTTVHVGEIKVSSTSPEQAATAIQQKILQMGNRASAANSGVS</sequence>
<keyword evidence="3" id="KW-0175">Coiled coil</keyword>
<dbReference type="Proteomes" id="UP000195072">
    <property type="component" value="Unassembled WGS sequence"/>
</dbReference>
<dbReference type="RefSeq" id="WP_086897002.1">
    <property type="nucleotide sequence ID" value="NZ_JOOZ01000020.1"/>
</dbReference>
<dbReference type="AlphaFoldDB" id="A0A252EKX2"/>
<comment type="similarity">
    <text evidence="1">Belongs to the transglycosylase Slt family.</text>
</comment>
<protein>
    <recommendedName>
        <fullName evidence="5">Transglycosylase SLT domain-containing protein</fullName>
    </recommendedName>
</protein>
<organism evidence="6 7">
    <name type="scientific">Acetobacter senegalensis</name>
    <dbReference type="NCBI Taxonomy" id="446692"/>
    <lineage>
        <taxon>Bacteria</taxon>
        <taxon>Pseudomonadati</taxon>
        <taxon>Pseudomonadota</taxon>
        <taxon>Alphaproteobacteria</taxon>
        <taxon>Acetobacterales</taxon>
        <taxon>Acetobacteraceae</taxon>
        <taxon>Acetobacter</taxon>
    </lineage>
</organism>
<proteinExistence type="inferred from homology"/>
<evidence type="ECO:0000256" key="1">
    <source>
        <dbReference type="ARBA" id="ARBA00007734"/>
    </source>
</evidence>
<accession>A0A252EKX2</accession>
<dbReference type="Pfam" id="PF01464">
    <property type="entry name" value="SLT"/>
    <property type="match status" value="1"/>
</dbReference>
<dbReference type="PANTHER" id="PTHR37423">
    <property type="entry name" value="SOLUBLE LYTIC MUREIN TRANSGLYCOSYLASE-RELATED"/>
    <property type="match status" value="1"/>
</dbReference>
<comment type="similarity">
    <text evidence="2">Belongs to the virb1 family.</text>
</comment>
<evidence type="ECO:0000313" key="7">
    <source>
        <dbReference type="Proteomes" id="UP000195072"/>
    </source>
</evidence>
<dbReference type="Gene3D" id="1.10.530.10">
    <property type="match status" value="1"/>
</dbReference>
<dbReference type="CDD" id="cd00254">
    <property type="entry name" value="LT-like"/>
    <property type="match status" value="1"/>
</dbReference>
<dbReference type="SUPFAM" id="SSF53955">
    <property type="entry name" value="Lysozyme-like"/>
    <property type="match status" value="1"/>
</dbReference>
<feature type="coiled-coil region" evidence="3">
    <location>
        <begin position="270"/>
        <end position="297"/>
    </location>
</feature>